<gene>
    <name evidence="1" type="ORF">P9271_19380</name>
</gene>
<sequence>MKKVSVLFLSIITVVILLTGCNLNDKDKSFDWNESIEKSKKIEVVLPGDSKAAVTIIDSEEIENFVESLKVNEWKLADKPLQAEEQAKYILYQADTVHLGESNKDNTELIEIAYIVTYKDIPYIDLRIKNVSLSFKVPDDVSSYLFNISK</sequence>
<dbReference type="RefSeq" id="WP_066234907.1">
    <property type="nucleotide sequence ID" value="NZ_JARTFQ010000001.1"/>
</dbReference>
<name>A0ABU6P286_9BACI</name>
<comment type="caution">
    <text evidence="1">The sequence shown here is derived from an EMBL/GenBank/DDBJ whole genome shotgun (WGS) entry which is preliminary data.</text>
</comment>
<evidence type="ECO:0008006" key="3">
    <source>
        <dbReference type="Google" id="ProtNLM"/>
    </source>
</evidence>
<proteinExistence type="predicted"/>
<dbReference type="EMBL" id="JARTFS010000016">
    <property type="protein sequence ID" value="MED4403475.1"/>
    <property type="molecule type" value="Genomic_DNA"/>
</dbReference>
<protein>
    <recommendedName>
        <fullName evidence="3">Lipoprotein</fullName>
    </recommendedName>
</protein>
<organism evidence="1 2">
    <name type="scientific">Metabacillus fastidiosus</name>
    <dbReference type="NCBI Taxonomy" id="1458"/>
    <lineage>
        <taxon>Bacteria</taxon>
        <taxon>Bacillati</taxon>
        <taxon>Bacillota</taxon>
        <taxon>Bacilli</taxon>
        <taxon>Bacillales</taxon>
        <taxon>Bacillaceae</taxon>
        <taxon>Metabacillus</taxon>
    </lineage>
</organism>
<evidence type="ECO:0000313" key="2">
    <source>
        <dbReference type="Proteomes" id="UP001342826"/>
    </source>
</evidence>
<keyword evidence="2" id="KW-1185">Reference proteome</keyword>
<reference evidence="1 2" key="1">
    <citation type="submission" date="2023-03" db="EMBL/GenBank/DDBJ databases">
        <title>Bacillus Genome Sequencing.</title>
        <authorList>
            <person name="Dunlap C."/>
        </authorList>
    </citation>
    <scope>NUCLEOTIDE SEQUENCE [LARGE SCALE GENOMIC DNA]</scope>
    <source>
        <strain evidence="1 2">NRS-1717</strain>
    </source>
</reference>
<dbReference type="Proteomes" id="UP001342826">
    <property type="component" value="Unassembled WGS sequence"/>
</dbReference>
<evidence type="ECO:0000313" key="1">
    <source>
        <dbReference type="EMBL" id="MED4403475.1"/>
    </source>
</evidence>
<dbReference type="PROSITE" id="PS51257">
    <property type="entry name" value="PROKAR_LIPOPROTEIN"/>
    <property type="match status" value="1"/>
</dbReference>
<accession>A0ABU6P286</accession>
<dbReference type="GeneID" id="301142970"/>